<feature type="compositionally biased region" description="Basic and acidic residues" evidence="2">
    <location>
        <begin position="9"/>
        <end position="23"/>
    </location>
</feature>
<comment type="caution">
    <text evidence="3">The sequence shown here is derived from an EMBL/GenBank/DDBJ whole genome shotgun (WGS) entry which is preliminary data.</text>
</comment>
<proteinExistence type="predicted"/>
<reference evidence="3" key="1">
    <citation type="submission" date="2023-03" db="EMBL/GenBank/DDBJ databases">
        <authorList>
            <person name="Steffen K."/>
            <person name="Cardenas P."/>
        </authorList>
    </citation>
    <scope>NUCLEOTIDE SEQUENCE</scope>
</reference>
<evidence type="ECO:0000256" key="2">
    <source>
        <dbReference type="SAM" id="MobiDB-lite"/>
    </source>
</evidence>
<organism evidence="3 4">
    <name type="scientific">Geodia barretti</name>
    <name type="common">Barrett's horny sponge</name>
    <dbReference type="NCBI Taxonomy" id="519541"/>
    <lineage>
        <taxon>Eukaryota</taxon>
        <taxon>Metazoa</taxon>
        <taxon>Porifera</taxon>
        <taxon>Demospongiae</taxon>
        <taxon>Heteroscleromorpha</taxon>
        <taxon>Tetractinellida</taxon>
        <taxon>Astrophorina</taxon>
        <taxon>Geodiidae</taxon>
        <taxon>Geodia</taxon>
    </lineage>
</organism>
<sequence length="178" mass="21221">MVTTNPGMADDRERGTGGRGCDVTHKKKEELQDLNNEMDTFMMKVEEKFRSLQEELEEVAKKKEDYYEGRQRMEEEYKQSRERELLLTRQSRYDFEGWWECAKETLKETEVGIQKRMEEIPEVKRETCKSFIQNRTLLGKKGSEGWLGSIEEEDYFVCSQCIIFQQERDDITKKLDES</sequence>
<protein>
    <submittedName>
        <fullName evidence="3">Uncharacterized protein</fullName>
    </submittedName>
</protein>
<gene>
    <name evidence="3" type="ORF">GBAR_LOCUS16232</name>
</gene>
<feature type="non-terminal residue" evidence="3">
    <location>
        <position position="1"/>
    </location>
</feature>
<dbReference type="Proteomes" id="UP001174909">
    <property type="component" value="Unassembled WGS sequence"/>
</dbReference>
<feature type="coiled-coil region" evidence="1">
    <location>
        <begin position="42"/>
        <end position="90"/>
    </location>
</feature>
<accession>A0AA35SG11</accession>
<dbReference type="AlphaFoldDB" id="A0AA35SG11"/>
<evidence type="ECO:0000256" key="1">
    <source>
        <dbReference type="SAM" id="Coils"/>
    </source>
</evidence>
<keyword evidence="1" id="KW-0175">Coiled coil</keyword>
<evidence type="ECO:0000313" key="4">
    <source>
        <dbReference type="Proteomes" id="UP001174909"/>
    </source>
</evidence>
<evidence type="ECO:0000313" key="3">
    <source>
        <dbReference type="EMBL" id="CAI8028462.1"/>
    </source>
</evidence>
<feature type="region of interest" description="Disordered" evidence="2">
    <location>
        <begin position="1"/>
        <end position="23"/>
    </location>
</feature>
<keyword evidence="4" id="KW-1185">Reference proteome</keyword>
<dbReference type="EMBL" id="CASHTH010002337">
    <property type="protein sequence ID" value="CAI8028462.1"/>
    <property type="molecule type" value="Genomic_DNA"/>
</dbReference>
<name>A0AA35SG11_GEOBA</name>